<sequence>MIVTRLRARRRARGSTLFAVLILVVGLALLSLAGGVSSLLEEKVARGQRDGSLAFQYAERVPSELLFLQALDATSPLAVARMQAASGVATLPDCARYGVSAYTPPAAVAGVCLSQAGGGAPERSSLLEQRRGSEALIKALQRTPPAALAGLAGTLPLPASALATSEGTLPAPRYFVEVIEKADSDRCGASTELSGALSAQTSANEVPQYRVTARGFAPDRSDGAHEPVSRTIETTICFQDPE</sequence>
<feature type="domain" description="Type 4 fimbrial biogenesis protein PilX N-terminal" evidence="1">
    <location>
        <begin position="13"/>
        <end position="59"/>
    </location>
</feature>
<name>A0A163BAG0_9NEIS</name>
<dbReference type="EMBL" id="LQQU01000059">
    <property type="protein sequence ID" value="KZE25370.1"/>
    <property type="molecule type" value="Genomic_DNA"/>
</dbReference>
<dbReference type="OrthoDB" id="5405962at2"/>
<proteinExistence type="predicted"/>
<reference evidence="3" key="1">
    <citation type="submission" date="2016-01" db="EMBL/GenBank/DDBJ databases">
        <title>Draft genome of Chromobacterium sp. F49.</title>
        <authorList>
            <person name="Hong K.W."/>
        </authorList>
    </citation>
    <scope>NUCLEOTIDE SEQUENCE [LARGE SCALE GENOMIC DNA]</scope>
    <source>
        <strain evidence="3">CN10</strain>
    </source>
</reference>
<dbReference type="Pfam" id="PF14341">
    <property type="entry name" value="PilX_N"/>
    <property type="match status" value="1"/>
</dbReference>
<evidence type="ECO:0000259" key="1">
    <source>
        <dbReference type="Pfam" id="PF14341"/>
    </source>
</evidence>
<evidence type="ECO:0000313" key="3">
    <source>
        <dbReference type="Proteomes" id="UP000076625"/>
    </source>
</evidence>
<organism evidence="2 3">
    <name type="scientific">Crenobacter luteus</name>
    <dbReference type="NCBI Taxonomy" id="1452487"/>
    <lineage>
        <taxon>Bacteria</taxon>
        <taxon>Pseudomonadati</taxon>
        <taxon>Pseudomonadota</taxon>
        <taxon>Betaproteobacteria</taxon>
        <taxon>Neisseriales</taxon>
        <taxon>Neisseriaceae</taxon>
        <taxon>Crenobacter</taxon>
    </lineage>
</organism>
<accession>A0A163BAG0</accession>
<dbReference type="InterPro" id="IPR025746">
    <property type="entry name" value="PilX_N_dom"/>
</dbReference>
<dbReference type="AlphaFoldDB" id="A0A163BAG0"/>
<dbReference type="Proteomes" id="UP000076625">
    <property type="component" value="Unassembled WGS sequence"/>
</dbReference>
<keyword evidence="3" id="KW-1185">Reference proteome</keyword>
<evidence type="ECO:0000313" key="2">
    <source>
        <dbReference type="EMBL" id="KZE25370.1"/>
    </source>
</evidence>
<protein>
    <recommendedName>
        <fullName evidence="1">Type 4 fimbrial biogenesis protein PilX N-terminal domain-containing protein</fullName>
    </recommendedName>
</protein>
<dbReference type="STRING" id="1452487.AVW16_03485"/>
<gene>
    <name evidence="2" type="ORF">AVW16_03485</name>
</gene>
<comment type="caution">
    <text evidence="2">The sequence shown here is derived from an EMBL/GenBank/DDBJ whole genome shotgun (WGS) entry which is preliminary data.</text>
</comment>